<sequence length="247" mass="26338">MVMVIKSNVPSNIIANPDGWNPPFSTEGLLYAGIYGRGNLTKNFAKNGIDAVINGAPVVNNHFAEFNANDFLDTGIVNTKEATLIVVAKRTINTRRQFLVSSYTGDAKFGRSILIGNGDAQALTVYSHYQGQDASGADKSIAFSTAVQLGVQAGSPGFMYAKDTGKAISVKDITSNKSNSVTAAGTMESIVTAGLTYRIGRSHNNAEVQGDNAIAAALIFDRALSDAEIKSIYDYFQAYYARRGISI</sequence>
<dbReference type="Proteomes" id="UP000251721">
    <property type="component" value="Unassembled WGS sequence"/>
</dbReference>
<name>A0A2X3EQF4_KLEPN</name>
<gene>
    <name evidence="1" type="ORF">NCTC13465_03644</name>
</gene>
<dbReference type="RefSeq" id="WP_064189020.1">
    <property type="nucleotide sequence ID" value="NZ_BTWG01000234.1"/>
</dbReference>
<dbReference type="EMBL" id="UAWQ01000018">
    <property type="protein sequence ID" value="SQC45098.1"/>
    <property type="molecule type" value="Genomic_DNA"/>
</dbReference>
<protein>
    <submittedName>
        <fullName evidence="1">Uncharacterized protein</fullName>
    </submittedName>
</protein>
<evidence type="ECO:0000313" key="2">
    <source>
        <dbReference type="Proteomes" id="UP000251721"/>
    </source>
</evidence>
<organism evidence="1 2">
    <name type="scientific">Klebsiella pneumoniae</name>
    <dbReference type="NCBI Taxonomy" id="573"/>
    <lineage>
        <taxon>Bacteria</taxon>
        <taxon>Pseudomonadati</taxon>
        <taxon>Pseudomonadota</taxon>
        <taxon>Gammaproteobacteria</taxon>
        <taxon>Enterobacterales</taxon>
        <taxon>Enterobacteriaceae</taxon>
        <taxon>Klebsiella/Raoultella group</taxon>
        <taxon>Klebsiella</taxon>
        <taxon>Klebsiella pneumoniae complex</taxon>
    </lineage>
</organism>
<reference evidence="1 2" key="1">
    <citation type="submission" date="2018-06" db="EMBL/GenBank/DDBJ databases">
        <authorList>
            <consortium name="Pathogen Informatics"/>
            <person name="Doyle S."/>
        </authorList>
    </citation>
    <scope>NUCLEOTIDE SEQUENCE [LARGE SCALE GENOMIC DNA]</scope>
    <source>
        <strain evidence="1 2">NCTC13465</strain>
    </source>
</reference>
<proteinExistence type="predicted"/>
<evidence type="ECO:0000313" key="1">
    <source>
        <dbReference type="EMBL" id="SQC45098.1"/>
    </source>
</evidence>
<accession>A0A2X3EQF4</accession>
<dbReference type="AlphaFoldDB" id="A0A2X3EQF4"/>